<evidence type="ECO:0000259" key="1">
    <source>
        <dbReference type="Pfam" id="PF16312"/>
    </source>
</evidence>
<organism evidence="2">
    <name type="scientific">Solanum lycopersicum</name>
    <name type="common">Tomato</name>
    <name type="synonym">Lycopersicon esculentum</name>
    <dbReference type="NCBI Taxonomy" id="4081"/>
    <lineage>
        <taxon>Eukaryota</taxon>
        <taxon>Viridiplantae</taxon>
        <taxon>Streptophyta</taxon>
        <taxon>Embryophyta</taxon>
        <taxon>Tracheophyta</taxon>
        <taxon>Spermatophyta</taxon>
        <taxon>Magnoliopsida</taxon>
        <taxon>eudicotyledons</taxon>
        <taxon>Gunneridae</taxon>
        <taxon>Pentapetalae</taxon>
        <taxon>asterids</taxon>
        <taxon>lamiids</taxon>
        <taxon>Solanales</taxon>
        <taxon>Solanaceae</taxon>
        <taxon>Solanoideae</taxon>
        <taxon>Solaneae</taxon>
        <taxon>Solanum</taxon>
        <taxon>Solanum subgen. Lycopersicon</taxon>
    </lineage>
</organism>
<protein>
    <recommendedName>
        <fullName evidence="1">Oberon coiled-coil region domain-containing protein</fullName>
    </recommendedName>
</protein>
<dbReference type="Gramene" id="Solyc07g042297.1.1">
    <property type="protein sequence ID" value="Solyc07g042297.1.1"/>
    <property type="gene ID" value="Solyc07g042297.1"/>
</dbReference>
<dbReference type="AlphaFoldDB" id="A0A3Q7HBW3"/>
<proteinExistence type="predicted"/>
<dbReference type="Pfam" id="PF16312">
    <property type="entry name" value="Oberon_cc"/>
    <property type="match status" value="1"/>
</dbReference>
<dbReference type="EnsemblPlants" id="Solyc07g042297.1.1">
    <property type="protein sequence ID" value="Solyc07g042297.1.1"/>
    <property type="gene ID" value="Solyc07g042297.1"/>
</dbReference>
<reference evidence="2" key="2">
    <citation type="submission" date="2019-01" db="UniProtKB">
        <authorList>
            <consortium name="EnsemblPlants"/>
        </authorList>
    </citation>
    <scope>IDENTIFICATION</scope>
    <source>
        <strain evidence="2">cv. Heinz 1706</strain>
    </source>
</reference>
<sequence>MKTLQAVLARNRGNKLEELKMLENVHSKKQRAAMACRPFLLLSVKPSTKDDIDFLDSIVQIKEAETRMIQSLANDALGEVGSLKRLARRKR</sequence>
<evidence type="ECO:0000313" key="2">
    <source>
        <dbReference type="EnsemblPlants" id="Solyc07g042297.1.1"/>
    </source>
</evidence>
<dbReference type="InParanoid" id="A0A3Q7HBW3"/>
<keyword evidence="3" id="KW-1185">Reference proteome</keyword>
<evidence type="ECO:0000313" key="3">
    <source>
        <dbReference type="Proteomes" id="UP000004994"/>
    </source>
</evidence>
<feature type="domain" description="Oberon coiled-coil region" evidence="1">
    <location>
        <begin position="47"/>
        <end position="90"/>
    </location>
</feature>
<dbReference type="Proteomes" id="UP000004994">
    <property type="component" value="Chromosome 7"/>
</dbReference>
<accession>A0A3Q7HBW3</accession>
<name>A0A3Q7HBW3_SOLLC</name>
<reference evidence="2" key="1">
    <citation type="journal article" date="2012" name="Nature">
        <title>The tomato genome sequence provides insights into fleshy fruit evolution.</title>
        <authorList>
            <consortium name="Tomato Genome Consortium"/>
        </authorList>
    </citation>
    <scope>NUCLEOTIDE SEQUENCE [LARGE SCALE GENOMIC DNA]</scope>
    <source>
        <strain evidence="2">cv. Heinz 1706</strain>
    </source>
</reference>
<dbReference type="InterPro" id="IPR032535">
    <property type="entry name" value="Oberon_CC"/>
</dbReference>